<evidence type="ECO:0000313" key="6">
    <source>
        <dbReference type="Proteomes" id="UP000321534"/>
    </source>
</evidence>
<comment type="caution">
    <text evidence="5">The sequence shown here is derived from an EMBL/GenBank/DDBJ whole genome shotgun (WGS) entry which is preliminary data.</text>
</comment>
<evidence type="ECO:0000259" key="4">
    <source>
        <dbReference type="Pfam" id="PF01048"/>
    </source>
</evidence>
<dbReference type="PANTHER" id="PTHR42679">
    <property type="entry name" value="S-METHYL-5'-THIOADENOSINE PHOSPHORYLASE"/>
    <property type="match status" value="1"/>
</dbReference>
<feature type="binding site" evidence="3">
    <location>
        <begin position="71"/>
        <end position="72"/>
    </location>
    <ligand>
        <name>phosphate</name>
        <dbReference type="ChEBI" id="CHEBI:43474"/>
    </ligand>
</feature>
<feature type="domain" description="Nucleoside phosphorylase" evidence="4">
    <location>
        <begin position="24"/>
        <end position="262"/>
    </location>
</feature>
<comment type="caution">
    <text evidence="3">Lacks conserved residue(s) required for the propagation of feature annotation.</text>
</comment>
<feature type="site" description="Important for substrate specificity" evidence="3">
    <location>
        <position position="240"/>
    </location>
</feature>
<protein>
    <recommendedName>
        <fullName evidence="3">Purine nucleoside phosphorylase</fullName>
        <shortName evidence="3">PNP</shortName>
        <ecNumber evidence="3">2.4.2.1</ecNumber>
    </recommendedName>
</protein>
<comment type="function">
    <text evidence="3">Purine nucleoside phosphorylase involved in purine salvage.</text>
</comment>
<dbReference type="NCBIfam" id="TIGR01694">
    <property type="entry name" value="MTAP"/>
    <property type="match status" value="1"/>
</dbReference>
<comment type="pathway">
    <text evidence="3">Purine metabolism; purine nucleoside salvage.</text>
</comment>
<comment type="catalytic activity">
    <reaction evidence="3">
        <text>a purine D-ribonucleoside + phosphate = a purine nucleobase + alpha-D-ribose 1-phosphate</text>
        <dbReference type="Rhea" id="RHEA:19805"/>
        <dbReference type="ChEBI" id="CHEBI:26386"/>
        <dbReference type="ChEBI" id="CHEBI:43474"/>
        <dbReference type="ChEBI" id="CHEBI:57720"/>
        <dbReference type="ChEBI" id="CHEBI:142355"/>
        <dbReference type="EC" id="2.4.2.1"/>
    </reaction>
</comment>
<dbReference type="CDD" id="cd09010">
    <property type="entry name" value="MTAP_SsMTAPII_like_MTIP"/>
    <property type="match status" value="1"/>
</dbReference>
<dbReference type="GO" id="GO:0005829">
    <property type="term" value="C:cytosol"/>
    <property type="evidence" value="ECO:0007669"/>
    <property type="project" value="TreeGrafter"/>
</dbReference>
<dbReference type="PANTHER" id="PTHR42679:SF2">
    <property type="entry name" value="S-METHYL-5'-THIOADENOSINE PHOSPHORYLASE"/>
    <property type="match status" value="1"/>
</dbReference>
<dbReference type="GO" id="GO:0006166">
    <property type="term" value="P:purine ribonucleoside salvage"/>
    <property type="evidence" value="ECO:0007669"/>
    <property type="project" value="UniProtKB-UniRule"/>
</dbReference>
<feature type="binding site" evidence="3">
    <location>
        <begin position="227"/>
        <end position="229"/>
    </location>
    <ligand>
        <name>substrate</name>
    </ligand>
</feature>
<accession>A0A512D6X4</accession>
<evidence type="ECO:0000313" key="5">
    <source>
        <dbReference type="EMBL" id="GEO32117.1"/>
    </source>
</evidence>
<feature type="binding site" evidence="3">
    <location>
        <position position="204"/>
    </location>
    <ligand>
        <name>phosphate</name>
        <dbReference type="ChEBI" id="CHEBI:43474"/>
    </ligand>
</feature>
<sequence length="292" mass="31145">MTIEQTTVPDPAVQAVATPGPRAEIGVIGGSGLYEFLDDHETVEVDTPFGRPSDPLVIGEVEGRSVAFVARHGKGHRFAPHQVNYRANLWALRAVGVRQILSPCAVGSLRPEHGPGTIVVPDQVVDRTWGRAHTIYEAEGPVVHVGFADPYCPNGRQVAVDAARLSQLPVVTDGTLVVINGPRFSSRAESLMHQQAGFGIVGMTTMPEAALARELAMCFTTIAMVTDHDAGVEGGDAVTHDEVLRVFATNVEHLTGILRDAIGQMPAAEPDETATCPCRRSLDGLELPFPLP</sequence>
<keyword evidence="3" id="KW-0660">Purine salvage</keyword>
<keyword evidence="1 3" id="KW-0328">Glycosyltransferase</keyword>
<dbReference type="InterPro" id="IPR035994">
    <property type="entry name" value="Nucleoside_phosphorylase_sf"/>
</dbReference>
<feature type="binding site" evidence="3">
    <location>
        <position position="203"/>
    </location>
    <ligand>
        <name>substrate</name>
    </ligand>
</feature>
<dbReference type="InterPro" id="IPR000845">
    <property type="entry name" value="Nucleoside_phosphorylase_d"/>
</dbReference>
<evidence type="ECO:0000256" key="3">
    <source>
        <dbReference type="HAMAP-Rule" id="MF_01963"/>
    </source>
</evidence>
<dbReference type="NCBIfam" id="NF005876">
    <property type="entry name" value="PRK07823.1"/>
    <property type="match status" value="1"/>
</dbReference>
<dbReference type="AlphaFoldDB" id="A0A512D6X4"/>
<dbReference type="SUPFAM" id="SSF53167">
    <property type="entry name" value="Purine and uridine phosphorylases"/>
    <property type="match status" value="1"/>
</dbReference>
<dbReference type="EMBL" id="BJYX01000036">
    <property type="protein sequence ID" value="GEO32117.1"/>
    <property type="molecule type" value="Genomic_DNA"/>
</dbReference>
<evidence type="ECO:0000256" key="2">
    <source>
        <dbReference type="ARBA" id="ARBA00022679"/>
    </source>
</evidence>
<dbReference type="RefSeq" id="WP_222594188.1">
    <property type="nucleotide sequence ID" value="NZ_BAAARO010000018.1"/>
</dbReference>
<evidence type="ECO:0000256" key="1">
    <source>
        <dbReference type="ARBA" id="ARBA00022676"/>
    </source>
</evidence>
<dbReference type="Gene3D" id="3.40.50.1580">
    <property type="entry name" value="Nucleoside phosphorylase domain"/>
    <property type="match status" value="1"/>
</dbReference>
<dbReference type="Proteomes" id="UP000321534">
    <property type="component" value="Unassembled WGS sequence"/>
</dbReference>
<dbReference type="EC" id="2.4.2.1" evidence="3"/>
<dbReference type="InterPro" id="IPR010044">
    <property type="entry name" value="MTAP"/>
</dbReference>
<comment type="similarity">
    <text evidence="3">Belongs to the PNP/MTAP phosphorylase family. MTAP subfamily.</text>
</comment>
<name>A0A512D6X4_9MICO</name>
<keyword evidence="2 3" id="KW-0808">Transferase</keyword>
<dbReference type="NCBIfam" id="NF006599">
    <property type="entry name" value="PRK09136.1"/>
    <property type="match status" value="1"/>
</dbReference>
<feature type="site" description="Important for substrate specificity" evidence="3">
    <location>
        <position position="185"/>
    </location>
</feature>
<organism evidence="5 6">
    <name type="scientific">Terrabacter aerolatus</name>
    <dbReference type="NCBI Taxonomy" id="422442"/>
    <lineage>
        <taxon>Bacteria</taxon>
        <taxon>Bacillati</taxon>
        <taxon>Actinomycetota</taxon>
        <taxon>Actinomycetes</taxon>
        <taxon>Micrococcales</taxon>
        <taxon>Intrasporangiaceae</taxon>
        <taxon>Terrabacter</taxon>
    </lineage>
</organism>
<reference evidence="5 6" key="1">
    <citation type="submission" date="2019-07" db="EMBL/GenBank/DDBJ databases">
        <title>Whole genome shotgun sequence of Terrabacter aerolatus NBRC 106305.</title>
        <authorList>
            <person name="Hosoyama A."/>
            <person name="Uohara A."/>
            <person name="Ohji S."/>
            <person name="Ichikawa N."/>
        </authorList>
    </citation>
    <scope>NUCLEOTIDE SEQUENCE [LARGE SCALE GENOMIC DNA]</scope>
    <source>
        <strain evidence="5 6">NBRC 106305</strain>
    </source>
</reference>
<dbReference type="UniPathway" id="UPA00606"/>
<dbReference type="GO" id="GO:0017061">
    <property type="term" value="F:S-methyl-5-thioadenosine phosphorylase activity"/>
    <property type="evidence" value="ECO:0007669"/>
    <property type="project" value="InterPro"/>
</dbReference>
<proteinExistence type="inferred from homology"/>
<comment type="miscellaneous">
    <text evidence="3">Although this enzyme belongs to the family of MTA phosphorylases based on sequence homology, it lacks several conserved amino acids in the substrate binding pocket that confer specificity towards MTA.</text>
</comment>
<feature type="binding site" evidence="3">
    <location>
        <position position="31"/>
    </location>
    <ligand>
        <name>phosphate</name>
        <dbReference type="ChEBI" id="CHEBI:43474"/>
    </ligand>
</feature>
<keyword evidence="6" id="KW-1185">Reference proteome</keyword>
<dbReference type="Pfam" id="PF01048">
    <property type="entry name" value="PNP_UDP_1"/>
    <property type="match status" value="1"/>
</dbReference>
<dbReference type="HAMAP" id="MF_01963">
    <property type="entry name" value="MTAP"/>
    <property type="match status" value="1"/>
</dbReference>
<comment type="subunit">
    <text evidence="3">Homohexamer. Dimer of a homotrimer.</text>
</comment>
<gene>
    <name evidence="5" type="ORF">TAE01_39270</name>
</gene>
<dbReference type="GO" id="GO:0019509">
    <property type="term" value="P:L-methionine salvage from methylthioadenosine"/>
    <property type="evidence" value="ECO:0007669"/>
    <property type="project" value="TreeGrafter"/>
</dbReference>